<proteinExistence type="predicted"/>
<evidence type="ECO:0000313" key="4">
    <source>
        <dbReference type="EMBL" id="QHT81064.1"/>
    </source>
</evidence>
<dbReference type="GO" id="GO:0097550">
    <property type="term" value="C:transcription preinitiation complex"/>
    <property type="evidence" value="ECO:0007669"/>
    <property type="project" value="TreeGrafter"/>
</dbReference>
<keyword evidence="1" id="KW-0805">Transcription regulation</keyword>
<dbReference type="InterPro" id="IPR013150">
    <property type="entry name" value="TFIIB_cyclin"/>
</dbReference>
<dbReference type="GO" id="GO:0005634">
    <property type="term" value="C:nucleus"/>
    <property type="evidence" value="ECO:0007669"/>
    <property type="project" value="TreeGrafter"/>
</dbReference>
<dbReference type="AlphaFoldDB" id="A0A6C0HKY2"/>
<dbReference type="Pfam" id="PF00382">
    <property type="entry name" value="TFIIB"/>
    <property type="match status" value="1"/>
</dbReference>
<evidence type="ECO:0000259" key="3">
    <source>
        <dbReference type="Pfam" id="PF00382"/>
    </source>
</evidence>
<dbReference type="InterPro" id="IPR000812">
    <property type="entry name" value="TFIIB"/>
</dbReference>
<evidence type="ECO:0000256" key="1">
    <source>
        <dbReference type="ARBA" id="ARBA00023015"/>
    </source>
</evidence>
<accession>A0A6C0HKY2</accession>
<dbReference type="PANTHER" id="PTHR11618">
    <property type="entry name" value="TRANSCRIPTION INITIATION FACTOR IIB-RELATED"/>
    <property type="match status" value="1"/>
</dbReference>
<reference evidence="4" key="1">
    <citation type="journal article" date="2020" name="Nature">
        <title>Giant virus diversity and host interactions through global metagenomics.</title>
        <authorList>
            <person name="Schulz F."/>
            <person name="Roux S."/>
            <person name="Paez-Espino D."/>
            <person name="Jungbluth S."/>
            <person name="Walsh D.A."/>
            <person name="Denef V.J."/>
            <person name="McMahon K.D."/>
            <person name="Konstantinidis K.T."/>
            <person name="Eloe-Fadrosh E.A."/>
            <person name="Kyrpides N.C."/>
            <person name="Woyke T."/>
        </authorList>
    </citation>
    <scope>NUCLEOTIDE SEQUENCE</scope>
    <source>
        <strain evidence="4">GVMAG-M-3300023184-135</strain>
    </source>
</reference>
<dbReference type="EMBL" id="MN739977">
    <property type="protein sequence ID" value="QHT81064.1"/>
    <property type="molecule type" value="Genomic_DNA"/>
</dbReference>
<feature type="domain" description="Transcription factor TFIIB cyclin-like" evidence="3">
    <location>
        <begin position="100"/>
        <end position="179"/>
    </location>
</feature>
<dbReference type="GO" id="GO:0017025">
    <property type="term" value="F:TBP-class protein binding"/>
    <property type="evidence" value="ECO:0007669"/>
    <property type="project" value="InterPro"/>
</dbReference>
<dbReference type="PANTHER" id="PTHR11618:SF13">
    <property type="entry name" value="TRANSCRIPTION INITIATION FACTOR IIB"/>
    <property type="match status" value="1"/>
</dbReference>
<protein>
    <recommendedName>
        <fullName evidence="3">Transcription factor TFIIB cyclin-like domain-containing protein</fullName>
    </recommendedName>
</protein>
<name>A0A6C0HKY2_9ZZZZ</name>
<evidence type="ECO:0000256" key="2">
    <source>
        <dbReference type="ARBA" id="ARBA00023163"/>
    </source>
</evidence>
<keyword evidence="2" id="KW-0804">Transcription</keyword>
<dbReference type="SUPFAM" id="SSF57783">
    <property type="entry name" value="Zinc beta-ribbon"/>
    <property type="match status" value="1"/>
</dbReference>
<sequence length="284" mass="31494">MQTCDHPEMSIVVEEGQNVCTDCGSILDPVISEGAEWRYYGAEDRNDDPSRVGLAISKLLPDSSYGSMAMNKKTPSVQFRSIQRLSAWSLASHSERSWLSAMELLNQYAYRNGFTKAILQEACALLKAQEDALKLRGETRRALMGAVFFVACRRFDCSRTHEEISDMFKVSTRSLSKAIQRFGFVADENPLLKTQLSLAERMMNGISVSEEQRADILGSIRGVFKSPDEELEHTPKVMVAGLIAKVLSRGLAGEKVALRNFMKDFSKHSGVSVVSIGKVVSTQL</sequence>
<dbReference type="InterPro" id="IPR036915">
    <property type="entry name" value="Cyclin-like_sf"/>
</dbReference>
<dbReference type="SUPFAM" id="SSF47954">
    <property type="entry name" value="Cyclin-like"/>
    <property type="match status" value="1"/>
</dbReference>
<dbReference type="Gene3D" id="1.10.472.170">
    <property type="match status" value="1"/>
</dbReference>
<dbReference type="GO" id="GO:0070897">
    <property type="term" value="P:transcription preinitiation complex assembly"/>
    <property type="evidence" value="ECO:0007669"/>
    <property type="project" value="InterPro"/>
</dbReference>
<dbReference type="PRINTS" id="PR00685">
    <property type="entry name" value="TIFACTORIIB"/>
</dbReference>
<organism evidence="4">
    <name type="scientific">viral metagenome</name>
    <dbReference type="NCBI Taxonomy" id="1070528"/>
    <lineage>
        <taxon>unclassified sequences</taxon>
        <taxon>metagenomes</taxon>
        <taxon>organismal metagenomes</taxon>
    </lineage>
</organism>